<comment type="caution">
    <text evidence="2">The sequence shown here is derived from an EMBL/GenBank/DDBJ whole genome shotgun (WGS) entry which is preliminary data.</text>
</comment>
<evidence type="ECO:0000256" key="1">
    <source>
        <dbReference type="SAM" id="MobiDB-lite"/>
    </source>
</evidence>
<dbReference type="Proteomes" id="UP001363622">
    <property type="component" value="Unassembled WGS sequence"/>
</dbReference>
<protein>
    <submittedName>
        <fullName evidence="2">Uncharacterized protein</fullName>
    </submittedName>
</protein>
<feature type="region of interest" description="Disordered" evidence="1">
    <location>
        <begin position="186"/>
        <end position="207"/>
    </location>
</feature>
<dbReference type="EMBL" id="JBBPHU010000001">
    <property type="protein sequence ID" value="KAK7523696.1"/>
    <property type="molecule type" value="Genomic_DNA"/>
</dbReference>
<sequence length="223" mass="23510">MVEARDKAVVVGHGGWTRHGRSEAGGMTKTGAAAAAFRWLGNSQGIITSCKNPDAIMAWLSRGDSTPTPQAPSLSLSALLSSLSIIMSRTSGVPRKNSGDPHPCRKPLTATSTSVWTGPDFASSSSSSSTTTTKQQQEAHVHDCRPQGARNSSTLPWCRATRTPPPHFVSHLLSYTTAAARQLTQHATTAGATPRRQRLANDDGSCGSQPIDCADSTVQSFVL</sequence>
<evidence type="ECO:0000313" key="3">
    <source>
        <dbReference type="Proteomes" id="UP001363622"/>
    </source>
</evidence>
<name>A0ABR1KZF5_9PEZI</name>
<evidence type="ECO:0000313" key="2">
    <source>
        <dbReference type="EMBL" id="KAK7523696.1"/>
    </source>
</evidence>
<proteinExistence type="predicted"/>
<keyword evidence="3" id="KW-1185">Reference proteome</keyword>
<reference evidence="2 3" key="1">
    <citation type="submission" date="2024-04" db="EMBL/GenBank/DDBJ databases">
        <title>Phyllosticta paracitricarpa is synonymous to the EU quarantine fungus P. citricarpa based on phylogenomic analyses.</title>
        <authorList>
            <consortium name="Lawrence Berkeley National Laboratory"/>
            <person name="Van Ingen-Buijs V.A."/>
            <person name="Van Westerhoven A.C."/>
            <person name="Haridas S."/>
            <person name="Skiadas P."/>
            <person name="Martin F."/>
            <person name="Groenewald J.Z."/>
            <person name="Crous P.W."/>
            <person name="Seidl M.F."/>
        </authorList>
    </citation>
    <scope>NUCLEOTIDE SEQUENCE [LARGE SCALE GENOMIC DNA]</scope>
    <source>
        <strain evidence="2 3">CBS 123371</strain>
    </source>
</reference>
<organism evidence="2 3">
    <name type="scientific">Phyllosticta citriasiana</name>
    <dbReference type="NCBI Taxonomy" id="595635"/>
    <lineage>
        <taxon>Eukaryota</taxon>
        <taxon>Fungi</taxon>
        <taxon>Dikarya</taxon>
        <taxon>Ascomycota</taxon>
        <taxon>Pezizomycotina</taxon>
        <taxon>Dothideomycetes</taxon>
        <taxon>Dothideomycetes incertae sedis</taxon>
        <taxon>Botryosphaeriales</taxon>
        <taxon>Phyllostictaceae</taxon>
        <taxon>Phyllosticta</taxon>
    </lineage>
</organism>
<accession>A0ABR1KZF5</accession>
<feature type="compositionally biased region" description="Low complexity" evidence="1">
    <location>
        <begin position="123"/>
        <end position="133"/>
    </location>
</feature>
<gene>
    <name evidence="2" type="ORF">IWZ03DRAFT_9193</name>
</gene>
<feature type="region of interest" description="Disordered" evidence="1">
    <location>
        <begin position="91"/>
        <end position="156"/>
    </location>
</feature>